<evidence type="ECO:0000313" key="1">
    <source>
        <dbReference type="EMBL" id="GMK48706.1"/>
    </source>
</evidence>
<name>A0ABQ6NUF1_9BACL</name>
<comment type="caution">
    <text evidence="1">The sequence shown here is derived from an EMBL/GenBank/DDBJ whole genome shotgun (WGS) entry which is preliminary data.</text>
</comment>
<reference evidence="1 2" key="1">
    <citation type="submission" date="2023-05" db="EMBL/GenBank/DDBJ databases">
        <title>Draft genome of Paenibacillus sp. CCS26.</title>
        <authorList>
            <person name="Akita H."/>
            <person name="Shinto Y."/>
            <person name="Kimura Z."/>
        </authorList>
    </citation>
    <scope>NUCLEOTIDE SEQUENCE [LARGE SCALE GENOMIC DNA]</scope>
    <source>
        <strain evidence="1 2">CCS26</strain>
    </source>
</reference>
<proteinExistence type="predicted"/>
<evidence type="ECO:0000313" key="2">
    <source>
        <dbReference type="Proteomes" id="UP001285921"/>
    </source>
</evidence>
<organism evidence="1 2">
    <name type="scientific">Paenibacillus glycanilyticus</name>
    <dbReference type="NCBI Taxonomy" id="126569"/>
    <lineage>
        <taxon>Bacteria</taxon>
        <taxon>Bacillati</taxon>
        <taxon>Bacillota</taxon>
        <taxon>Bacilli</taxon>
        <taxon>Bacillales</taxon>
        <taxon>Paenibacillaceae</taxon>
        <taxon>Paenibacillus</taxon>
    </lineage>
</organism>
<gene>
    <name evidence="1" type="ORF">PghCCS26_58360</name>
</gene>
<sequence length="96" mass="10486">MLALARLALDVVVGEADHRPAIQDKMVLAHEVVGELSAVSITEVWTVSVNFDANFVGLAKKGIIEKSLTVLVVIHLVFCMQMIKVANSRHPNLPKK</sequence>
<dbReference type="Proteomes" id="UP001285921">
    <property type="component" value="Unassembled WGS sequence"/>
</dbReference>
<accession>A0ABQ6NUF1</accession>
<protein>
    <submittedName>
        <fullName evidence="1">Uncharacterized protein</fullName>
    </submittedName>
</protein>
<dbReference type="EMBL" id="BTCL01000033">
    <property type="protein sequence ID" value="GMK48706.1"/>
    <property type="molecule type" value="Genomic_DNA"/>
</dbReference>
<keyword evidence="2" id="KW-1185">Reference proteome</keyword>
<dbReference type="RefSeq" id="WP_317982202.1">
    <property type="nucleotide sequence ID" value="NZ_BTCL01000033.1"/>
</dbReference>